<keyword evidence="5" id="KW-1185">Reference proteome</keyword>
<dbReference type="PROSITE" id="PS51470">
    <property type="entry name" value="FG_GAP"/>
    <property type="match status" value="10"/>
</dbReference>
<dbReference type="GO" id="GO:0008305">
    <property type="term" value="C:integrin complex"/>
    <property type="evidence" value="ECO:0007669"/>
    <property type="project" value="InterPro"/>
</dbReference>
<dbReference type="InterPro" id="IPR013517">
    <property type="entry name" value="FG-GAP"/>
</dbReference>
<dbReference type="GO" id="GO:0009897">
    <property type="term" value="C:external side of plasma membrane"/>
    <property type="evidence" value="ECO:0007669"/>
    <property type="project" value="TreeGrafter"/>
</dbReference>
<dbReference type="EMBL" id="CP027860">
    <property type="protein sequence ID" value="AVP99482.1"/>
    <property type="molecule type" value="Genomic_DNA"/>
</dbReference>
<dbReference type="InterPro" id="IPR028994">
    <property type="entry name" value="Integrin_alpha_N"/>
</dbReference>
<keyword evidence="3" id="KW-0325">Glycoprotein</keyword>
<accession>A0A2P1PXC1</accession>
<dbReference type="InterPro" id="IPR000413">
    <property type="entry name" value="Integrin_alpha"/>
</dbReference>
<protein>
    <recommendedName>
        <fullName evidence="6">FG-GAP repeat protein</fullName>
    </recommendedName>
</protein>
<gene>
    <name evidence="4" type="ORF">C7S18_20920</name>
</gene>
<dbReference type="PANTHER" id="PTHR23220:SF122">
    <property type="entry name" value="INTEGRIN ALPHA-PS1"/>
    <property type="match status" value="1"/>
</dbReference>
<sequence length="1092" mass="109792">MSRCQFLRTPNASLTQANVDVQTCIKFGTCTDTVSRHQTHARPSWREPSLAQIAAAWAQRRLPLALLGLSISVVADAHYANGLADLRMISSPVTQGQNARAVASLGDITGDGFVDFALGVPGEDLGGTAPGAGGISIFPGNGTAPNPGAGSIFRLYGVDAGEAFGSSLAGVGDLNGDGIGDFVVGSPTFDAPGAVDAGRVRVYFGQLATNPMLVAEIRGTQAGSQFGFAVAGAGDLNGDGYADLMIGVPYYDDNNRVDSGQAQIFFGGTGTNFDTAPDVSLAPTAAGSRFGASLASAGDFNGDGLADFVVGVPNASVGQTGEGAGLLYLGIVGGVDVLADLAFESDQIGAGMGVAVAAGGDVNGDGLSDIVLGVPLYDDGQSNEGAAFVYFGGTTPNNTVDQILQFNVAGELSGASLDLGDTNGDGYADLAIGAPLATDYGIGEFGKVRVATGSSTGLGADTFETRGLSSTTNAGHYGAAVAFADYNADGFAELFVGAPDENATGRPGQGFAYLVRTDRRLSTTIDANIAGTQAGAQQGFAVASGDLNGDGLSDLAVGQPNFDTANANAGRVEIYYGTLGGFDATPDVSLTGNAANVQFGRALAIGDFNRDGYGDLAVGAPIQASNGGEVHLYYGNAGTLNTAVDRVLSIAQTGAQYGDVVANAGDLNSDGYPELAIGAPLADIGGASNAGVAYFYLGGPSVIAVTPLELQGAVTELRIGRSLAAIGDSNGDGFNDMAVGAKLGTSDTGQVRVLFGSANFDTISDQTLNVGLSGARCSEGLSTAGDMNGDGFSDLAVGCPGASQTTTNEGLVALYLGSPTGFGTAPNVSFLPTLSSGELGRALAGGTDLDGDGFADLLIGQPFASSGANSNNGGVRWQRGAATVSATAGPQVTVATNDVRVGSSLATGDVDGDGFADIIMGAPGTAGGASAIGGFHVVHPLGTGRNASAQQFRNPTNALDFNGSTDSPIGAFIALDGQAVRGRERVRLEVQWCPNGRPFGSVGCFSATSGTWDDLGNGSLSTLSVAAVQTLTPGTTYSWRARLQYAPMTITAPGIVAPTSPARVSPWRRMRASGGQSDLRTIVDVLLKDGFE</sequence>
<dbReference type="RefSeq" id="WP_106893399.1">
    <property type="nucleotide sequence ID" value="NZ_CP027860.1"/>
</dbReference>
<keyword evidence="1" id="KW-0732">Signal</keyword>
<reference evidence="4 5" key="2">
    <citation type="submission" date="2018-03" db="EMBL/GenBank/DDBJ databases">
        <authorList>
            <person name="Keele B.F."/>
        </authorList>
    </citation>
    <scope>NUCLEOTIDE SEQUENCE [LARGE SCALE GENOMIC DNA]</scope>
    <source>
        <strain evidence="4 5">D13</strain>
    </source>
</reference>
<name>A0A2P1PXC1_9GAMM</name>
<dbReference type="SMART" id="SM00191">
    <property type="entry name" value="Int_alpha"/>
    <property type="match status" value="14"/>
</dbReference>
<dbReference type="GO" id="GO:0098609">
    <property type="term" value="P:cell-cell adhesion"/>
    <property type="evidence" value="ECO:0007669"/>
    <property type="project" value="TreeGrafter"/>
</dbReference>
<proteinExistence type="predicted"/>
<dbReference type="PANTHER" id="PTHR23220">
    <property type="entry name" value="INTEGRIN ALPHA"/>
    <property type="match status" value="1"/>
</dbReference>
<dbReference type="Pfam" id="PF01839">
    <property type="entry name" value="FG-GAP"/>
    <property type="match status" value="12"/>
</dbReference>
<keyword evidence="2" id="KW-0677">Repeat</keyword>
<evidence type="ECO:0000313" key="5">
    <source>
        <dbReference type="Proteomes" id="UP000241074"/>
    </source>
</evidence>
<evidence type="ECO:0000313" key="4">
    <source>
        <dbReference type="EMBL" id="AVP99482.1"/>
    </source>
</evidence>
<dbReference type="Gene3D" id="2.130.10.130">
    <property type="entry name" value="Integrin alpha, N-terminal"/>
    <property type="match status" value="7"/>
</dbReference>
<dbReference type="KEGG" id="xba:C7S18_20920"/>
<dbReference type="AlphaFoldDB" id="A0A2P1PXC1"/>
<evidence type="ECO:0000256" key="3">
    <source>
        <dbReference type="ARBA" id="ARBA00023180"/>
    </source>
</evidence>
<dbReference type="GO" id="GO:0033627">
    <property type="term" value="P:cell adhesion mediated by integrin"/>
    <property type="evidence" value="ECO:0007669"/>
    <property type="project" value="TreeGrafter"/>
</dbReference>
<dbReference type="OrthoDB" id="127592at2"/>
<dbReference type="SUPFAM" id="SSF69318">
    <property type="entry name" value="Integrin alpha N-terminal domain"/>
    <property type="match status" value="5"/>
</dbReference>
<dbReference type="InterPro" id="IPR013519">
    <property type="entry name" value="Int_alpha_beta-p"/>
</dbReference>
<dbReference type="Pfam" id="PF13517">
    <property type="entry name" value="FG-GAP_3"/>
    <property type="match status" value="1"/>
</dbReference>
<evidence type="ECO:0000256" key="2">
    <source>
        <dbReference type="ARBA" id="ARBA00022737"/>
    </source>
</evidence>
<dbReference type="GO" id="GO:0005178">
    <property type="term" value="F:integrin binding"/>
    <property type="evidence" value="ECO:0007669"/>
    <property type="project" value="TreeGrafter"/>
</dbReference>
<dbReference type="GO" id="GO:0007160">
    <property type="term" value="P:cell-matrix adhesion"/>
    <property type="evidence" value="ECO:0007669"/>
    <property type="project" value="TreeGrafter"/>
</dbReference>
<organism evidence="4 5">
    <name type="scientific">Ahniella affigens</name>
    <dbReference type="NCBI Taxonomy" id="2021234"/>
    <lineage>
        <taxon>Bacteria</taxon>
        <taxon>Pseudomonadati</taxon>
        <taxon>Pseudomonadota</taxon>
        <taxon>Gammaproteobacteria</taxon>
        <taxon>Lysobacterales</taxon>
        <taxon>Rhodanobacteraceae</taxon>
        <taxon>Ahniella</taxon>
    </lineage>
</organism>
<dbReference type="Proteomes" id="UP000241074">
    <property type="component" value="Chromosome"/>
</dbReference>
<dbReference type="PRINTS" id="PR01185">
    <property type="entry name" value="INTEGRINA"/>
</dbReference>
<evidence type="ECO:0000256" key="1">
    <source>
        <dbReference type="ARBA" id="ARBA00022729"/>
    </source>
</evidence>
<reference evidence="4 5" key="1">
    <citation type="submission" date="2018-03" db="EMBL/GenBank/DDBJ databases">
        <title>Ahniella affigens gen. nov., sp. nov., a gammaproteobacterium isolated from sandy soil near a stream.</title>
        <authorList>
            <person name="Ko Y."/>
            <person name="Kim J.-H."/>
        </authorList>
    </citation>
    <scope>NUCLEOTIDE SEQUENCE [LARGE SCALE GENOMIC DNA]</scope>
    <source>
        <strain evidence="4 5">D13</strain>
    </source>
</reference>
<dbReference type="GO" id="GO:0007229">
    <property type="term" value="P:integrin-mediated signaling pathway"/>
    <property type="evidence" value="ECO:0007669"/>
    <property type="project" value="TreeGrafter"/>
</dbReference>
<evidence type="ECO:0008006" key="6">
    <source>
        <dbReference type="Google" id="ProtNLM"/>
    </source>
</evidence>